<dbReference type="Proteomes" id="UP001239462">
    <property type="component" value="Unassembled WGS sequence"/>
</dbReference>
<proteinExistence type="predicted"/>
<keyword evidence="2" id="KW-0472">Membrane</keyword>
<keyword evidence="2" id="KW-0812">Transmembrane</keyword>
<reference evidence="3 4" key="1">
    <citation type="submission" date="2023-06" db="EMBL/GenBank/DDBJ databases">
        <title>Roseiconus lacunae JC819 isolated from Gulf of Mannar region, Tamil Nadu.</title>
        <authorList>
            <person name="Pk S."/>
            <person name="Ch S."/>
            <person name="Ch V.R."/>
        </authorList>
    </citation>
    <scope>NUCLEOTIDE SEQUENCE [LARGE SCALE GENOMIC DNA]</scope>
    <source>
        <strain evidence="3 4">JC819</strain>
    </source>
</reference>
<feature type="region of interest" description="Disordered" evidence="1">
    <location>
        <begin position="1"/>
        <end position="45"/>
    </location>
</feature>
<protein>
    <recommendedName>
        <fullName evidence="5">Transmembrane protein</fullName>
    </recommendedName>
</protein>
<evidence type="ECO:0000256" key="1">
    <source>
        <dbReference type="SAM" id="MobiDB-lite"/>
    </source>
</evidence>
<dbReference type="EMBL" id="JASZZN010000009">
    <property type="protein sequence ID" value="MDM4016570.1"/>
    <property type="molecule type" value="Genomic_DNA"/>
</dbReference>
<comment type="caution">
    <text evidence="3">The sequence shown here is derived from an EMBL/GenBank/DDBJ whole genome shotgun (WGS) entry which is preliminary data.</text>
</comment>
<evidence type="ECO:0000256" key="2">
    <source>
        <dbReference type="SAM" id="Phobius"/>
    </source>
</evidence>
<evidence type="ECO:0000313" key="3">
    <source>
        <dbReference type="EMBL" id="MDM4016570.1"/>
    </source>
</evidence>
<evidence type="ECO:0000313" key="4">
    <source>
        <dbReference type="Proteomes" id="UP001239462"/>
    </source>
</evidence>
<accession>A0ABT7PJB9</accession>
<feature type="compositionally biased region" description="Basic and acidic residues" evidence="1">
    <location>
        <begin position="10"/>
        <end position="45"/>
    </location>
</feature>
<keyword evidence="4" id="KW-1185">Reference proteome</keyword>
<gene>
    <name evidence="3" type="ORF">QTN89_14085</name>
</gene>
<dbReference type="RefSeq" id="WP_289164218.1">
    <property type="nucleotide sequence ID" value="NZ_JASZZN010000009.1"/>
</dbReference>
<evidence type="ECO:0008006" key="5">
    <source>
        <dbReference type="Google" id="ProtNLM"/>
    </source>
</evidence>
<feature type="transmembrane region" description="Helical" evidence="2">
    <location>
        <begin position="80"/>
        <end position="100"/>
    </location>
</feature>
<keyword evidence="2" id="KW-1133">Transmembrane helix</keyword>
<sequence length="253" mass="28504">MTTTTQTARRPNDEGPRHEGPPNKDQRNIDRVKTDPHGVADRAPEVDSPCLDAFDGWQNFELLPNDYRSMRDAKQLRLKWTLALALSLLLTGGSLLIVGVRQKNMQRQHDHLIVAVQPIEELRQHSERLALQTKRLNDWCRWVESSRPDDSLVQVIGALVVATQDPGNHRRPTAGIEAQSLSVKLPLHHSSSNHDARFTFVTSVDNPDEVDQWTERLRLSDRLENIRISSPSGSRTAPIIRVDADPIAAKPIP</sequence>
<name>A0ABT7PJB9_9BACT</name>
<organism evidence="3 4">
    <name type="scientific">Roseiconus lacunae</name>
    <dbReference type="NCBI Taxonomy" id="2605694"/>
    <lineage>
        <taxon>Bacteria</taxon>
        <taxon>Pseudomonadati</taxon>
        <taxon>Planctomycetota</taxon>
        <taxon>Planctomycetia</taxon>
        <taxon>Pirellulales</taxon>
        <taxon>Pirellulaceae</taxon>
        <taxon>Roseiconus</taxon>
    </lineage>
</organism>